<feature type="transmembrane region" description="Helical" evidence="15">
    <location>
        <begin position="12"/>
        <end position="30"/>
    </location>
</feature>
<keyword evidence="6 13" id="KW-0479">Metal-binding</keyword>
<dbReference type="GeneTree" id="ENSGT00940000162649"/>
<evidence type="ECO:0000256" key="10">
    <source>
        <dbReference type="ARBA" id="ARBA00023004"/>
    </source>
</evidence>
<evidence type="ECO:0000256" key="2">
    <source>
        <dbReference type="ARBA" id="ARBA00004524"/>
    </source>
</evidence>
<organism evidence="16 17">
    <name type="scientific">Scleropages formosus</name>
    <name type="common">Asian bonytongue</name>
    <name type="synonym">Osteoglossum formosum</name>
    <dbReference type="NCBI Taxonomy" id="113540"/>
    <lineage>
        <taxon>Eukaryota</taxon>
        <taxon>Metazoa</taxon>
        <taxon>Chordata</taxon>
        <taxon>Craniata</taxon>
        <taxon>Vertebrata</taxon>
        <taxon>Euteleostomi</taxon>
        <taxon>Actinopterygii</taxon>
        <taxon>Neopterygii</taxon>
        <taxon>Teleostei</taxon>
        <taxon>Osteoglossocephala</taxon>
        <taxon>Osteoglossomorpha</taxon>
        <taxon>Osteoglossiformes</taxon>
        <taxon>Osteoglossidae</taxon>
        <taxon>Scleropages</taxon>
    </lineage>
</organism>
<dbReference type="GO" id="GO:0006082">
    <property type="term" value="P:organic acid metabolic process"/>
    <property type="evidence" value="ECO:0007669"/>
    <property type="project" value="TreeGrafter"/>
</dbReference>
<keyword evidence="5 13" id="KW-0349">Heme</keyword>
<name>A0A8C9SGE0_SCLFO</name>
<dbReference type="PRINTS" id="PR00463">
    <property type="entry name" value="EP450I"/>
</dbReference>
<evidence type="ECO:0000256" key="6">
    <source>
        <dbReference type="ARBA" id="ARBA00022723"/>
    </source>
</evidence>
<reference evidence="16" key="3">
    <citation type="submission" date="2025-09" db="UniProtKB">
        <authorList>
            <consortium name="Ensembl"/>
        </authorList>
    </citation>
    <scope>IDENTIFICATION</scope>
</reference>
<evidence type="ECO:0000313" key="16">
    <source>
        <dbReference type="Ensembl" id="ENSSFOP00015033983.1"/>
    </source>
</evidence>
<dbReference type="CDD" id="cd11026">
    <property type="entry name" value="CYP2"/>
    <property type="match status" value="1"/>
</dbReference>
<keyword evidence="11 14" id="KW-0503">Monooxygenase</keyword>
<keyword evidence="15" id="KW-0812">Transmembrane</keyword>
<evidence type="ECO:0000256" key="12">
    <source>
        <dbReference type="ARBA" id="ARBA00023136"/>
    </source>
</evidence>
<dbReference type="GO" id="GO:0005789">
    <property type="term" value="C:endoplasmic reticulum membrane"/>
    <property type="evidence" value="ECO:0007669"/>
    <property type="project" value="UniProtKB-SubCell"/>
</dbReference>
<gene>
    <name evidence="16" type="primary">LOC108931806</name>
</gene>
<dbReference type="OrthoDB" id="2789670at2759"/>
<keyword evidence="7" id="KW-0256">Endoplasmic reticulum</keyword>
<evidence type="ECO:0000256" key="11">
    <source>
        <dbReference type="ARBA" id="ARBA00023033"/>
    </source>
</evidence>
<evidence type="ECO:0000256" key="8">
    <source>
        <dbReference type="ARBA" id="ARBA00022848"/>
    </source>
</evidence>
<dbReference type="SUPFAM" id="SSF48264">
    <property type="entry name" value="Cytochrome P450"/>
    <property type="match status" value="1"/>
</dbReference>
<dbReference type="PRINTS" id="PR00385">
    <property type="entry name" value="P450"/>
</dbReference>
<evidence type="ECO:0000256" key="1">
    <source>
        <dbReference type="ARBA" id="ARBA00001971"/>
    </source>
</evidence>
<dbReference type="Pfam" id="PF00067">
    <property type="entry name" value="p450"/>
    <property type="match status" value="1"/>
</dbReference>
<dbReference type="PANTHER" id="PTHR24300:SF395">
    <property type="entry name" value="CYTOCHROME P450, FAMILY 2, SUBFAMILY AC, POLYPEPTIDE 7"/>
    <property type="match status" value="1"/>
</dbReference>
<dbReference type="Gene3D" id="1.10.630.10">
    <property type="entry name" value="Cytochrome P450"/>
    <property type="match status" value="1"/>
</dbReference>
<evidence type="ECO:0000256" key="13">
    <source>
        <dbReference type="PIRSR" id="PIRSR602401-1"/>
    </source>
</evidence>
<evidence type="ECO:0000256" key="3">
    <source>
        <dbReference type="ARBA" id="ARBA00004586"/>
    </source>
</evidence>
<evidence type="ECO:0000256" key="4">
    <source>
        <dbReference type="ARBA" id="ARBA00010617"/>
    </source>
</evidence>
<dbReference type="GO" id="GO:0046222">
    <property type="term" value="P:aflatoxin metabolic process"/>
    <property type="evidence" value="ECO:0007669"/>
    <property type="project" value="UniProtKB-ARBA"/>
</dbReference>
<evidence type="ECO:0000256" key="15">
    <source>
        <dbReference type="SAM" id="Phobius"/>
    </source>
</evidence>
<dbReference type="AlphaFoldDB" id="A0A8C9SGE0"/>
<dbReference type="PROSITE" id="PS00086">
    <property type="entry name" value="CYTOCHROME_P450"/>
    <property type="match status" value="1"/>
</dbReference>
<proteinExistence type="inferred from homology"/>
<keyword evidence="15" id="KW-1133">Transmembrane helix</keyword>
<dbReference type="InterPro" id="IPR002401">
    <property type="entry name" value="Cyt_P450_E_grp-I"/>
</dbReference>
<dbReference type="Proteomes" id="UP000694397">
    <property type="component" value="Chromosome 23"/>
</dbReference>
<evidence type="ECO:0000256" key="9">
    <source>
        <dbReference type="ARBA" id="ARBA00023002"/>
    </source>
</evidence>
<dbReference type="GO" id="GO:0020037">
    <property type="term" value="F:heme binding"/>
    <property type="evidence" value="ECO:0007669"/>
    <property type="project" value="InterPro"/>
</dbReference>
<dbReference type="GO" id="GO:0005506">
    <property type="term" value="F:iron ion binding"/>
    <property type="evidence" value="ECO:0007669"/>
    <property type="project" value="InterPro"/>
</dbReference>
<keyword evidence="10 13" id="KW-0408">Iron</keyword>
<dbReference type="PANTHER" id="PTHR24300">
    <property type="entry name" value="CYTOCHROME P450 508A4-RELATED"/>
    <property type="match status" value="1"/>
</dbReference>
<keyword evidence="9 14" id="KW-0560">Oxidoreductase</keyword>
<evidence type="ECO:0000313" key="17">
    <source>
        <dbReference type="Proteomes" id="UP000694397"/>
    </source>
</evidence>
<dbReference type="InterPro" id="IPR036396">
    <property type="entry name" value="Cyt_P450_sf"/>
</dbReference>
<comment type="cofactor">
    <cofactor evidence="1 13">
        <name>heme</name>
        <dbReference type="ChEBI" id="CHEBI:30413"/>
    </cofactor>
</comment>
<accession>A0A8C9SGE0</accession>
<keyword evidence="8" id="KW-0492">Microsome</keyword>
<dbReference type="FunFam" id="1.10.630.10:FF:000010">
    <property type="entry name" value="cytochrome P450 2W1 isoform X2"/>
    <property type="match status" value="1"/>
</dbReference>
<dbReference type="InterPro" id="IPR050182">
    <property type="entry name" value="Cytochrome_P450_fam2"/>
</dbReference>
<feature type="binding site" description="axial binding residue" evidence="13">
    <location>
        <position position="447"/>
    </location>
    <ligand>
        <name>heme</name>
        <dbReference type="ChEBI" id="CHEBI:30413"/>
    </ligand>
    <ligandPart>
        <name>Fe</name>
        <dbReference type="ChEBI" id="CHEBI:18248"/>
    </ligandPart>
</feature>
<protein>
    <submittedName>
        <fullName evidence="16">Cytochrome P450 2K1-like</fullName>
    </submittedName>
</protein>
<reference evidence="16 17" key="1">
    <citation type="submission" date="2019-04" db="EMBL/GenBank/DDBJ databases">
        <authorList>
            <consortium name="Wellcome Sanger Institute Data Sharing"/>
        </authorList>
    </citation>
    <scope>NUCLEOTIDE SEQUENCE [LARGE SCALE GENOMIC DNA]</scope>
</reference>
<dbReference type="InterPro" id="IPR017972">
    <property type="entry name" value="Cyt_P450_CS"/>
</dbReference>
<keyword evidence="12 15" id="KW-0472">Membrane</keyword>
<reference evidence="16" key="2">
    <citation type="submission" date="2025-08" db="UniProtKB">
        <authorList>
            <consortium name="Ensembl"/>
        </authorList>
    </citation>
    <scope>IDENTIFICATION</scope>
</reference>
<keyword evidence="17" id="KW-1185">Reference proteome</keyword>
<evidence type="ECO:0000256" key="7">
    <source>
        <dbReference type="ARBA" id="ARBA00022824"/>
    </source>
</evidence>
<comment type="similarity">
    <text evidence="4 14">Belongs to the cytochrome P450 family.</text>
</comment>
<sequence>MSALTALMEDSASVTVVLVFATLLFLVLLFKPSSKGNKYKFPPGPRPWPIIGNINILNVQQPHDTMCKLSEQYGDVFTFHMGTRKYVVITGYEAVKQALITQAEEFGERGITPAIHLFVKSKGLVFGVGESWKTMRRFTLTTLRDFGMGRSTIEDRIVEETQRLLDVFQQHQGKPFDPTVNIYSAVSNIICQLVFGHRFKYNDPVFLQLQNRVIESTQLLASPEVLVYNLYPKLGTVLGDFQKLHKNITENQKYFRDICCHRKVELDNNDLRSFLDSFLARQKEEESRNANTYFDERNMVVTIGNLFAAGTETTSTTLRWGLLFMMKYPHIQEKVHAEIEREIGKDRPPRSEDRKSMPYTDAVVHEIQRFGNVVPSNLLRQTKHDTTFRDYHLPKGTPVIPLLTSVLFDKTQWETPYEFNPGHFLDAEGHFVKKDAFLPFSAGRRVCVGETLAKMELFLFFTALLQKFCFEPPEGIRAEDLDLTPALTFTRSPKPYELCAVVR</sequence>
<dbReference type="GO" id="GO:0016712">
    <property type="term" value="F:oxidoreductase activity, acting on paired donors, with incorporation or reduction of molecular oxygen, reduced flavin or flavoprotein as one donor, and incorporation of one atom of oxygen"/>
    <property type="evidence" value="ECO:0007669"/>
    <property type="project" value="TreeGrafter"/>
</dbReference>
<comment type="subcellular location">
    <subcellularLocation>
        <location evidence="3">Endoplasmic reticulum membrane</location>
    </subcellularLocation>
    <subcellularLocation>
        <location evidence="2">Microsome membrane</location>
    </subcellularLocation>
</comment>
<dbReference type="InterPro" id="IPR001128">
    <property type="entry name" value="Cyt_P450"/>
</dbReference>
<evidence type="ECO:0000256" key="14">
    <source>
        <dbReference type="RuleBase" id="RU000461"/>
    </source>
</evidence>
<dbReference type="Ensembl" id="ENSSFOT00015034361.2">
    <property type="protein sequence ID" value="ENSSFOP00015033983.1"/>
    <property type="gene ID" value="ENSSFOG00015021674.2"/>
</dbReference>
<dbReference type="GO" id="GO:0006805">
    <property type="term" value="P:xenobiotic metabolic process"/>
    <property type="evidence" value="ECO:0007669"/>
    <property type="project" value="TreeGrafter"/>
</dbReference>
<evidence type="ECO:0000256" key="5">
    <source>
        <dbReference type="ARBA" id="ARBA00022617"/>
    </source>
</evidence>